<proteinExistence type="predicted"/>
<keyword evidence="3" id="KW-1185">Reference proteome</keyword>
<dbReference type="OrthoDB" id="9793138at2"/>
<dbReference type="EMBL" id="CP031165">
    <property type="protein sequence ID" value="AXV07857.1"/>
    <property type="molecule type" value="Genomic_DNA"/>
</dbReference>
<dbReference type="Pfam" id="PF00583">
    <property type="entry name" value="Acetyltransf_1"/>
    <property type="match status" value="1"/>
</dbReference>
<dbReference type="AlphaFoldDB" id="A0A346Y060"/>
<dbReference type="GO" id="GO:0016747">
    <property type="term" value="F:acyltransferase activity, transferring groups other than amino-acyl groups"/>
    <property type="evidence" value="ECO:0007669"/>
    <property type="project" value="InterPro"/>
</dbReference>
<gene>
    <name evidence="2" type="ORF">DVS28_a3181</name>
</gene>
<dbReference type="PROSITE" id="PS51186">
    <property type="entry name" value="GNAT"/>
    <property type="match status" value="1"/>
</dbReference>
<dbReference type="Proteomes" id="UP000264006">
    <property type="component" value="Chromosome"/>
</dbReference>
<dbReference type="Gene3D" id="3.40.630.30">
    <property type="match status" value="1"/>
</dbReference>
<dbReference type="KEGG" id="euz:DVS28_a3181"/>
<dbReference type="InterPro" id="IPR000182">
    <property type="entry name" value="GNAT_dom"/>
</dbReference>
<protein>
    <submittedName>
        <fullName evidence="2">N-acetylglutamate synthase</fullName>
    </submittedName>
</protein>
<accession>A0A346Y060</accession>
<reference evidence="2 3" key="1">
    <citation type="submission" date="2018-09" db="EMBL/GenBank/DDBJ databases">
        <title>Complete genome sequence of Euzebya sp. DY32-46 isolated from seawater of Pacific Ocean.</title>
        <authorList>
            <person name="Xu L."/>
            <person name="Wu Y.-H."/>
            <person name="Xu X.-W."/>
        </authorList>
    </citation>
    <scope>NUCLEOTIDE SEQUENCE [LARGE SCALE GENOMIC DNA]</scope>
    <source>
        <strain evidence="2 3">DY32-46</strain>
    </source>
</reference>
<dbReference type="RefSeq" id="WP_114592286.1">
    <property type="nucleotide sequence ID" value="NZ_CP031165.1"/>
</dbReference>
<feature type="domain" description="N-acetyltransferase" evidence="1">
    <location>
        <begin position="175"/>
        <end position="318"/>
    </location>
</feature>
<evidence type="ECO:0000313" key="3">
    <source>
        <dbReference type="Proteomes" id="UP000264006"/>
    </source>
</evidence>
<evidence type="ECO:0000313" key="2">
    <source>
        <dbReference type="EMBL" id="AXV07857.1"/>
    </source>
</evidence>
<organism evidence="2 3">
    <name type="scientific">Euzebya pacifica</name>
    <dbReference type="NCBI Taxonomy" id="1608957"/>
    <lineage>
        <taxon>Bacteria</taxon>
        <taxon>Bacillati</taxon>
        <taxon>Actinomycetota</taxon>
        <taxon>Nitriliruptoria</taxon>
        <taxon>Euzebyales</taxon>
    </lineage>
</organism>
<evidence type="ECO:0000259" key="1">
    <source>
        <dbReference type="PROSITE" id="PS51186"/>
    </source>
</evidence>
<dbReference type="InterPro" id="IPR016181">
    <property type="entry name" value="Acyl_CoA_acyltransferase"/>
</dbReference>
<dbReference type="SUPFAM" id="SSF55729">
    <property type="entry name" value="Acyl-CoA N-acyltransferases (Nat)"/>
    <property type="match status" value="1"/>
</dbReference>
<name>A0A346Y060_9ACTN</name>
<sequence>MDTSERAERRFYLEHFRQRSLVVAGGGDDPSVPSALQALVEGGARVVHVHTANVTSRRTDDDFVGECWAALRRHGQVAVPVPPAEDVLEVATELAGRLRPFKLVLLDPATPVHGDRPPPFVVLPRGEGEGPSIELARQALEAGVGSVNVCRPADIAEELLTYHGAGVLYTSEQYCDVEPLRLDDYEGAHRLIEQGVAEGFLLPRSSGATARLLIDGYGARFGDDHLAGFAALRRYPDDAVAEVSCLTTISRFAGGGVGGMIVRRMLVDAAREGLTGVFACTTSADAAGFFRALGFVEVAHEVLPAAKWDGYDPQRRRVLVALRHELGAVLQP</sequence>